<accession>A0A2R6NZN0</accession>
<evidence type="ECO:0008006" key="3">
    <source>
        <dbReference type="Google" id="ProtNLM"/>
    </source>
</evidence>
<dbReference type="OrthoDB" id="2801112at2759"/>
<reference evidence="1 2" key="1">
    <citation type="submission" date="2018-02" db="EMBL/GenBank/DDBJ databases">
        <title>Genome sequence of the basidiomycete white-rot fungus Phlebia centrifuga.</title>
        <authorList>
            <person name="Granchi Z."/>
            <person name="Peng M."/>
            <person name="de Vries R.P."/>
            <person name="Hilden K."/>
            <person name="Makela M.R."/>
            <person name="Grigoriev I."/>
            <person name="Riley R."/>
        </authorList>
    </citation>
    <scope>NUCLEOTIDE SEQUENCE [LARGE SCALE GENOMIC DNA]</scope>
    <source>
        <strain evidence="1 2">FBCC195</strain>
    </source>
</reference>
<dbReference type="Proteomes" id="UP000186601">
    <property type="component" value="Unassembled WGS sequence"/>
</dbReference>
<name>A0A2R6NZN0_9APHY</name>
<keyword evidence="2" id="KW-1185">Reference proteome</keyword>
<dbReference type="SUPFAM" id="SSF52047">
    <property type="entry name" value="RNI-like"/>
    <property type="match status" value="1"/>
</dbReference>
<dbReference type="STRING" id="98765.A0A2R6NZN0"/>
<gene>
    <name evidence="1" type="ORF">PHLCEN_2v6327</name>
</gene>
<proteinExistence type="predicted"/>
<dbReference type="InterPro" id="IPR036047">
    <property type="entry name" value="F-box-like_dom_sf"/>
</dbReference>
<comment type="caution">
    <text evidence="1">The sequence shown here is derived from an EMBL/GenBank/DDBJ whole genome shotgun (WGS) entry which is preliminary data.</text>
</comment>
<protein>
    <recommendedName>
        <fullName evidence="3">F-box domain-containing protein</fullName>
    </recommendedName>
</protein>
<dbReference type="EMBL" id="MLYV02000613">
    <property type="protein sequence ID" value="PSR81561.1"/>
    <property type="molecule type" value="Genomic_DNA"/>
</dbReference>
<sequence length="687" mass="79564">MDAEDERCFEAEMAIKRNDDVAVSPSPDLMFIIDVFDVYDSGMALRLYEEEEREERRKWKRYIMSTSRRQQGLAGYPWGHFIDIGARFRLLRFFHSIQGFHEGSLDLFGRHEQRYLSLLERFERFTLDYQATLESARMEDLKLLETIGDTGSSVQSFQESFQSFMSNWHLSWNFDSISDVPNLYRDLIACRVKHPNPTFQTLLLQNLPPELIHIIMGRANLVSARALGATSRVLREISRSYIYKDYTLSSKPFIWKESADMDPDAAAIANLGDWLRSSRERMLENVDYLLSRPDILQGIQTLRINSLWSDENLEMAGFDTIGSRDNFRLPVSHAMANVIRGSSNIGTLHLSGVVITKPLAEVIVSLPKLHTIRQSDCIVEQEQANLSVCESLLNMTFISLAPVDLASSWNLLPSFPHLRYLVVYRGTEGSRTIPPLDLTDGINPFGTVERLHLINLSRFEIENMTTWMLRAKLPTGPGLRLTHFKIEMDFGLDRNMIFDLLDALRGVPMQYFVLDGILYAEPELLDRIAEAFPDLISLTLGYRDSIRQTLTKPTDWPHATWEYARRLATFQHLRYFGWNLRISHFYPTPSVMVNFEDGFDERWFDNPECDMQEDWVEDWECIARLFITCCPTLQSIVLTHSFVAFDIQRGPEGGPDIHSTIDLKWFPKMSEIEHMNDPDRFLSWPKF</sequence>
<dbReference type="SUPFAM" id="SSF81383">
    <property type="entry name" value="F-box domain"/>
    <property type="match status" value="1"/>
</dbReference>
<evidence type="ECO:0000313" key="2">
    <source>
        <dbReference type="Proteomes" id="UP000186601"/>
    </source>
</evidence>
<evidence type="ECO:0000313" key="1">
    <source>
        <dbReference type="EMBL" id="PSR81561.1"/>
    </source>
</evidence>
<dbReference type="AlphaFoldDB" id="A0A2R6NZN0"/>
<organism evidence="1 2">
    <name type="scientific">Hermanssonia centrifuga</name>
    <dbReference type="NCBI Taxonomy" id="98765"/>
    <lineage>
        <taxon>Eukaryota</taxon>
        <taxon>Fungi</taxon>
        <taxon>Dikarya</taxon>
        <taxon>Basidiomycota</taxon>
        <taxon>Agaricomycotina</taxon>
        <taxon>Agaricomycetes</taxon>
        <taxon>Polyporales</taxon>
        <taxon>Meruliaceae</taxon>
        <taxon>Hermanssonia</taxon>
    </lineage>
</organism>